<dbReference type="AlphaFoldDB" id="A0A9D2CY58"/>
<evidence type="ECO:0000313" key="2">
    <source>
        <dbReference type="Proteomes" id="UP000824132"/>
    </source>
</evidence>
<organism evidence="1 2">
    <name type="scientific">Candidatus Borkfalkia avistercoris</name>
    <dbReference type="NCBI Taxonomy" id="2838504"/>
    <lineage>
        <taxon>Bacteria</taxon>
        <taxon>Bacillati</taxon>
        <taxon>Bacillota</taxon>
        <taxon>Clostridia</taxon>
        <taxon>Christensenellales</taxon>
        <taxon>Christensenellaceae</taxon>
        <taxon>Candidatus Borkfalkia</taxon>
    </lineage>
</organism>
<evidence type="ECO:0000313" key="1">
    <source>
        <dbReference type="EMBL" id="HIZ03022.1"/>
    </source>
</evidence>
<name>A0A9D2CY58_9FIRM</name>
<accession>A0A9D2CY58</accession>
<dbReference type="EMBL" id="DXCL01000010">
    <property type="protein sequence ID" value="HIZ03022.1"/>
    <property type="molecule type" value="Genomic_DNA"/>
</dbReference>
<sequence>MEEMSSLREFSRSYAGEYECVEATLGGRDLLKYFRYVILSLNRDGTFTVSARTKTGIEGAKAGSYECDTEKGEILLRAERGGKTYEKRCAYVNGSFAVTHSFNGRELVLKFRVKG</sequence>
<gene>
    <name evidence="1" type="ORF">H9727_01925</name>
</gene>
<protein>
    <submittedName>
        <fullName evidence="1">Uncharacterized protein</fullName>
    </submittedName>
</protein>
<proteinExistence type="predicted"/>
<dbReference type="Proteomes" id="UP000824132">
    <property type="component" value="Unassembled WGS sequence"/>
</dbReference>
<comment type="caution">
    <text evidence="1">The sequence shown here is derived from an EMBL/GenBank/DDBJ whole genome shotgun (WGS) entry which is preliminary data.</text>
</comment>
<reference evidence="1" key="1">
    <citation type="journal article" date="2021" name="PeerJ">
        <title>Extensive microbial diversity within the chicken gut microbiome revealed by metagenomics and culture.</title>
        <authorList>
            <person name="Gilroy R."/>
            <person name="Ravi A."/>
            <person name="Getino M."/>
            <person name="Pursley I."/>
            <person name="Horton D.L."/>
            <person name="Alikhan N.F."/>
            <person name="Baker D."/>
            <person name="Gharbi K."/>
            <person name="Hall N."/>
            <person name="Watson M."/>
            <person name="Adriaenssens E.M."/>
            <person name="Foster-Nyarko E."/>
            <person name="Jarju S."/>
            <person name="Secka A."/>
            <person name="Antonio M."/>
            <person name="Oren A."/>
            <person name="Chaudhuri R.R."/>
            <person name="La Ragione R."/>
            <person name="Hildebrand F."/>
            <person name="Pallen M.J."/>
        </authorList>
    </citation>
    <scope>NUCLEOTIDE SEQUENCE</scope>
    <source>
        <strain evidence="1">CHK187-5294</strain>
    </source>
</reference>
<reference evidence="1" key="2">
    <citation type="submission" date="2021-04" db="EMBL/GenBank/DDBJ databases">
        <authorList>
            <person name="Gilroy R."/>
        </authorList>
    </citation>
    <scope>NUCLEOTIDE SEQUENCE</scope>
    <source>
        <strain evidence="1">CHK187-5294</strain>
    </source>
</reference>